<reference evidence="1" key="1">
    <citation type="journal article" date="2021" name="Cell">
        <title>Tracing the genetic footprints of vertebrate landing in non-teleost ray-finned fishes.</title>
        <authorList>
            <person name="Bi X."/>
            <person name="Wang K."/>
            <person name="Yang L."/>
            <person name="Pan H."/>
            <person name="Jiang H."/>
            <person name="Wei Q."/>
            <person name="Fang M."/>
            <person name="Yu H."/>
            <person name="Zhu C."/>
            <person name="Cai Y."/>
            <person name="He Y."/>
            <person name="Gan X."/>
            <person name="Zeng H."/>
            <person name="Yu D."/>
            <person name="Zhu Y."/>
            <person name="Jiang H."/>
            <person name="Qiu Q."/>
            <person name="Yang H."/>
            <person name="Zhang Y.E."/>
            <person name="Wang W."/>
            <person name="Zhu M."/>
            <person name="He S."/>
            <person name="Zhang G."/>
        </authorList>
    </citation>
    <scope>NUCLEOTIDE SEQUENCE</scope>
    <source>
        <strain evidence="1">Pddl_001</strain>
    </source>
</reference>
<dbReference type="Gene3D" id="3.40.30.10">
    <property type="entry name" value="Glutaredoxin"/>
    <property type="match status" value="1"/>
</dbReference>
<proteinExistence type="predicted"/>
<dbReference type="InterPro" id="IPR036249">
    <property type="entry name" value="Thioredoxin-like_sf"/>
</dbReference>
<dbReference type="SUPFAM" id="SSF52833">
    <property type="entry name" value="Thioredoxin-like"/>
    <property type="match status" value="1"/>
</dbReference>
<keyword evidence="1" id="KW-0413">Isomerase</keyword>
<comment type="caution">
    <text evidence="1">The sequence shown here is derived from an EMBL/GenBank/DDBJ whole genome shotgun (WGS) entry which is preliminary data.</text>
</comment>
<dbReference type="GO" id="GO:0016853">
    <property type="term" value="F:isomerase activity"/>
    <property type="evidence" value="ECO:0007669"/>
    <property type="project" value="UniProtKB-KW"/>
</dbReference>
<dbReference type="EMBL" id="JAAWVQ010040162">
    <property type="protein sequence ID" value="MBN3274494.1"/>
    <property type="molecule type" value="Genomic_DNA"/>
</dbReference>
<feature type="non-terminal residue" evidence="1">
    <location>
        <position position="1"/>
    </location>
</feature>
<dbReference type="Proteomes" id="UP001166093">
    <property type="component" value="Unassembled WGS sequence"/>
</dbReference>
<feature type="non-terminal residue" evidence="1">
    <location>
        <position position="52"/>
    </location>
</feature>
<evidence type="ECO:0000313" key="2">
    <source>
        <dbReference type="Proteomes" id="UP001166093"/>
    </source>
</evidence>
<sequence length="52" mass="6155">MQEEFTRDGKALERFLEDYFARKLKRYVKSEPVPENNDGPVKVLIEKIVTKV</sequence>
<evidence type="ECO:0000313" key="1">
    <source>
        <dbReference type="EMBL" id="MBN3274494.1"/>
    </source>
</evidence>
<keyword evidence="2" id="KW-1185">Reference proteome</keyword>
<name>A0ABS2XJN3_POLSP</name>
<gene>
    <name evidence="1" type="primary">Pdia3_0</name>
    <name evidence="1" type="ORF">GTO93_0004357</name>
</gene>
<protein>
    <submittedName>
        <fullName evidence="1">PDIA3 isomerase</fullName>
    </submittedName>
</protein>
<accession>A0ABS2XJN3</accession>
<organism evidence="1 2">
    <name type="scientific">Polyodon spathula</name>
    <name type="common">North American paddlefish</name>
    <name type="synonym">Squalus spathula</name>
    <dbReference type="NCBI Taxonomy" id="7913"/>
    <lineage>
        <taxon>Eukaryota</taxon>
        <taxon>Metazoa</taxon>
        <taxon>Chordata</taxon>
        <taxon>Craniata</taxon>
        <taxon>Vertebrata</taxon>
        <taxon>Euteleostomi</taxon>
        <taxon>Actinopterygii</taxon>
        <taxon>Chondrostei</taxon>
        <taxon>Acipenseriformes</taxon>
        <taxon>Polyodontidae</taxon>
        <taxon>Polyodon</taxon>
    </lineage>
</organism>